<organism evidence="1 2">
    <name type="scientific">Mytilus coruscus</name>
    <name type="common">Sea mussel</name>
    <dbReference type="NCBI Taxonomy" id="42192"/>
    <lineage>
        <taxon>Eukaryota</taxon>
        <taxon>Metazoa</taxon>
        <taxon>Spiralia</taxon>
        <taxon>Lophotrochozoa</taxon>
        <taxon>Mollusca</taxon>
        <taxon>Bivalvia</taxon>
        <taxon>Autobranchia</taxon>
        <taxon>Pteriomorphia</taxon>
        <taxon>Mytilida</taxon>
        <taxon>Mytiloidea</taxon>
        <taxon>Mytilidae</taxon>
        <taxon>Mytilinae</taxon>
        <taxon>Mytilus</taxon>
    </lineage>
</organism>
<sequence>MNSDSRTVFGETSSRPELQCPAAATVQQFDDREWKSNLFKNLSQCTDVIHQEEYCSSALKEAGFASPETSFLLQLEKSLLDIALPALSDGTFYCSLFKIENNCYCRFFECGVLEGYFLAEGIRYVKSYMEENFDNISTGKFIWFQVSTPEHITQYHQRYAKRLDRKRSDKAIKWKSNLFKNLSQCTDVIHQEEHCSSALKEAGFASPETSFLLQLEKSLLDIALPALSDGTFYCSLFKIENNCYCRFFECGVLEGYVLAEGIRYVKSYMEENFDNISMGKFIWCQVSTPEDITQYHQRYAKRLDRKRSDKAISQPSADIGRRFNYLMTKNKGSVVNAHRNLLTKAQTLSPTSENLQFLRTVLHVIKKNSHKETNQLLARYHDATGTFRSASHTWENSFQQYRVNGVPQHPPEFSSLLDTPRSSHFTWHEKCMIISAFPNNHYWDEVDQAHVGYARMLSVRDEIGKKKPASLRNLILLHCRDKDFGTIYQLVKRYKNPATETSAIQSTVNQFSNYTDVSQPEEQRSVRTRRKALTEEDILRNLTILNPDFIEENRSTENSLYQQYKTAQIESGTLQWRLHKPHIDILCMDDINMNTGTIYDFFYVHMTRTLEGNELHYNCTCKLYATLLQLATLNDNLDAEIYDVNIRCCHIRLFKEVIEPIFVNIFTPESMFCEMTI</sequence>
<protein>
    <submittedName>
        <fullName evidence="1">Uncharacterized protein</fullName>
    </submittedName>
</protein>
<keyword evidence="2" id="KW-1185">Reference proteome</keyword>
<evidence type="ECO:0000313" key="2">
    <source>
        <dbReference type="Proteomes" id="UP000507470"/>
    </source>
</evidence>
<reference evidence="1 2" key="1">
    <citation type="submission" date="2020-06" db="EMBL/GenBank/DDBJ databases">
        <authorList>
            <person name="Li R."/>
            <person name="Bekaert M."/>
        </authorList>
    </citation>
    <scope>NUCLEOTIDE SEQUENCE [LARGE SCALE GENOMIC DNA]</scope>
    <source>
        <strain evidence="2">wild</strain>
    </source>
</reference>
<dbReference type="Proteomes" id="UP000507470">
    <property type="component" value="Unassembled WGS sequence"/>
</dbReference>
<evidence type="ECO:0000313" key="1">
    <source>
        <dbReference type="EMBL" id="CAC5381635.1"/>
    </source>
</evidence>
<gene>
    <name evidence="1" type="ORF">MCOR_17483</name>
</gene>
<dbReference type="OrthoDB" id="6184391at2759"/>
<proteinExistence type="predicted"/>
<dbReference type="AlphaFoldDB" id="A0A6J8BCI7"/>
<accession>A0A6J8BCI7</accession>
<name>A0A6J8BCI7_MYTCO</name>
<dbReference type="EMBL" id="CACVKT020003076">
    <property type="protein sequence ID" value="CAC5381635.1"/>
    <property type="molecule type" value="Genomic_DNA"/>
</dbReference>